<gene>
    <name evidence="1" type="ORF">SAMN04490191_4874</name>
</gene>
<accession>A0A1H2AYW8</accession>
<sequence length="77" mass="8375">MNAKMLLLLLLPLAGCSSTETQHMPVQILTAEPANAQATDMPRVEQTLRPKDVLDVIYHISTSSSGLTAFRPVTRSP</sequence>
<protein>
    <submittedName>
        <fullName evidence="1">Polysaccharide export outer membrane protein</fullName>
    </submittedName>
</protein>
<dbReference type="EMBL" id="LT629746">
    <property type="protein sequence ID" value="SDT51240.1"/>
    <property type="molecule type" value="Genomic_DNA"/>
</dbReference>
<evidence type="ECO:0000313" key="2">
    <source>
        <dbReference type="Proteomes" id="UP000182814"/>
    </source>
</evidence>
<name>A0A1H2AYW8_9PSED</name>
<proteinExistence type="predicted"/>
<reference evidence="2" key="1">
    <citation type="submission" date="2016-10" db="EMBL/GenBank/DDBJ databases">
        <authorList>
            <person name="Varghese N."/>
            <person name="Submissions S."/>
        </authorList>
    </citation>
    <scope>NUCLEOTIDE SEQUENCE [LARGE SCALE GENOMIC DNA]</scope>
    <source>
        <strain evidence="2">BS3782</strain>
    </source>
</reference>
<organism evidence="1 2">
    <name type="scientific">Pseudomonas lini</name>
    <dbReference type="NCBI Taxonomy" id="163011"/>
    <lineage>
        <taxon>Bacteria</taxon>
        <taxon>Pseudomonadati</taxon>
        <taxon>Pseudomonadota</taxon>
        <taxon>Gammaproteobacteria</taxon>
        <taxon>Pseudomonadales</taxon>
        <taxon>Pseudomonadaceae</taxon>
        <taxon>Pseudomonas</taxon>
    </lineage>
</organism>
<dbReference type="AlphaFoldDB" id="A0A1H2AYW8"/>
<keyword evidence="2" id="KW-1185">Reference proteome</keyword>
<dbReference type="Proteomes" id="UP000182814">
    <property type="component" value="Chromosome I"/>
</dbReference>
<evidence type="ECO:0000313" key="1">
    <source>
        <dbReference type="EMBL" id="SDT51240.1"/>
    </source>
</evidence>